<reference evidence="1" key="1">
    <citation type="submission" date="2021-04" db="EMBL/GenBank/DDBJ databases">
        <authorList>
            <person name="Barnhill K.B."/>
            <person name="Biggs A.M."/>
            <person name="Bland J."/>
            <person name="Choudhary H.M."/>
            <person name="Crogan R.E."/>
            <person name="Finocchiaro A.B."/>
            <person name="Franco V."/>
            <person name="Fuller T.A."/>
            <person name="Hanwacker C.G."/>
            <person name="Howard Z.E."/>
            <person name="Iqbal M."/>
            <person name="Mathew A.M."/>
            <person name="Miller S."/>
            <person name="Padhye S."/>
            <person name="Rainey E."/>
            <person name="Rodriguez A."/>
            <person name="Stewart E."/>
            <person name="Otero L.A."/>
            <person name="Chase M.A."/>
            <person name="Pollenz R.S."/>
            <person name="Garlena R.A."/>
            <person name="Russell D.A."/>
            <person name="Jacobs-Sera D."/>
            <person name="Hatfull G.F."/>
        </authorList>
    </citation>
    <scope>NUCLEOTIDE SEQUENCE</scope>
</reference>
<evidence type="ECO:0000313" key="2">
    <source>
        <dbReference type="Proteomes" id="UP000683422"/>
    </source>
</evidence>
<proteinExistence type="predicted"/>
<accession>A0A8F2DAD0</accession>
<evidence type="ECO:0000313" key="1">
    <source>
        <dbReference type="EMBL" id="QWS68177.1"/>
    </source>
</evidence>
<dbReference type="KEGG" id="vg:80020472"/>
<gene>
    <name evidence="1" type="primary">60</name>
    <name evidence="1" type="ORF">SEA_VANLEE_60</name>
</gene>
<name>A0A8F2DAD0_9CAUD</name>
<sequence length="52" mass="5477">MRRPSAISSIHVHADPGMTPSELVVLAGLVPDGTFASDCDCCDFVFRAKGAQ</sequence>
<organism evidence="1 2">
    <name type="scientific">Gordonia phage VanLee</name>
    <dbReference type="NCBI Taxonomy" id="2845816"/>
    <lineage>
        <taxon>Viruses</taxon>
        <taxon>Duplodnaviria</taxon>
        <taxon>Heunggongvirae</taxon>
        <taxon>Uroviricota</taxon>
        <taxon>Caudoviricetes</taxon>
        <taxon>Kruegerviridae</taxon>
        <taxon>Vanleevirus</taxon>
        <taxon>Vanleevirus vanlee</taxon>
    </lineage>
</organism>
<protein>
    <submittedName>
        <fullName evidence="1">Uncharacterized protein</fullName>
    </submittedName>
</protein>
<dbReference type="RefSeq" id="YP_010755801.1">
    <property type="nucleotide sequence ID" value="NC_073474.1"/>
</dbReference>
<keyword evidence="2" id="KW-1185">Reference proteome</keyword>
<dbReference type="Proteomes" id="UP000683422">
    <property type="component" value="Segment"/>
</dbReference>
<dbReference type="GeneID" id="80020472"/>
<dbReference type="EMBL" id="MZ028627">
    <property type="protein sequence ID" value="QWS68177.1"/>
    <property type="molecule type" value="Genomic_DNA"/>
</dbReference>